<evidence type="ECO:0000259" key="1">
    <source>
        <dbReference type="PROSITE" id="PS51819"/>
    </source>
</evidence>
<dbReference type="RefSeq" id="WP_203793315.1">
    <property type="nucleotide sequence ID" value="NZ_BAAAQE010000097.1"/>
</dbReference>
<dbReference type="PANTHER" id="PTHR34109">
    <property type="entry name" value="BNAUNNG04460D PROTEIN-RELATED"/>
    <property type="match status" value="1"/>
</dbReference>
<organism evidence="2 3">
    <name type="scientific">Actinoplanes couchii</name>
    <dbReference type="NCBI Taxonomy" id="403638"/>
    <lineage>
        <taxon>Bacteria</taxon>
        <taxon>Bacillati</taxon>
        <taxon>Actinomycetota</taxon>
        <taxon>Actinomycetes</taxon>
        <taxon>Micromonosporales</taxon>
        <taxon>Micromonosporaceae</taxon>
        <taxon>Actinoplanes</taxon>
    </lineage>
</organism>
<protein>
    <submittedName>
        <fullName evidence="2">Extradiol dioxygenase</fullName>
    </submittedName>
</protein>
<dbReference type="InterPro" id="IPR037523">
    <property type="entry name" value="VOC_core"/>
</dbReference>
<accession>A0ABQ3X1W4</accession>
<dbReference type="Gene3D" id="3.10.180.10">
    <property type="entry name" value="2,3-Dihydroxybiphenyl 1,2-Dioxygenase, domain 1"/>
    <property type="match status" value="1"/>
</dbReference>
<dbReference type="GO" id="GO:0051213">
    <property type="term" value="F:dioxygenase activity"/>
    <property type="evidence" value="ECO:0007669"/>
    <property type="project" value="UniProtKB-KW"/>
</dbReference>
<keyword evidence="2" id="KW-0223">Dioxygenase</keyword>
<dbReference type="InterPro" id="IPR029068">
    <property type="entry name" value="Glyas_Bleomycin-R_OHBP_Dase"/>
</dbReference>
<dbReference type="SUPFAM" id="SSF54593">
    <property type="entry name" value="Glyoxalase/Bleomycin resistance protein/Dihydroxybiphenyl dioxygenase"/>
    <property type="match status" value="1"/>
</dbReference>
<comment type="caution">
    <text evidence="2">The sequence shown here is derived from an EMBL/GenBank/DDBJ whole genome shotgun (WGS) entry which is preliminary data.</text>
</comment>
<dbReference type="PROSITE" id="PS51819">
    <property type="entry name" value="VOC"/>
    <property type="match status" value="1"/>
</dbReference>
<evidence type="ECO:0000313" key="3">
    <source>
        <dbReference type="Proteomes" id="UP000612282"/>
    </source>
</evidence>
<gene>
    <name evidence="2" type="ORF">Aco03nite_009110</name>
</gene>
<feature type="domain" description="VOC" evidence="1">
    <location>
        <begin position="1"/>
        <end position="125"/>
    </location>
</feature>
<dbReference type="Proteomes" id="UP000612282">
    <property type="component" value="Unassembled WGS sequence"/>
</dbReference>
<keyword evidence="3" id="KW-1185">Reference proteome</keyword>
<reference evidence="2 3" key="1">
    <citation type="submission" date="2021-01" db="EMBL/GenBank/DDBJ databases">
        <title>Whole genome shotgun sequence of Actinoplanes couchii NBRC 106145.</title>
        <authorList>
            <person name="Komaki H."/>
            <person name="Tamura T."/>
        </authorList>
    </citation>
    <scope>NUCLEOTIDE SEQUENCE [LARGE SCALE GENOMIC DNA]</scope>
    <source>
        <strain evidence="2 3">NBRC 106145</strain>
    </source>
</reference>
<sequence>MFDEMFPILTTPDLGRALGFYRDLLGGEVVFRFPAEGEGEAEGDAAYVGVRLGGSHLGIGLQDEPGDLVNDRVTLWVYAEDCDAGIARLRDAGVPVIQEPTDQTWGERMAVVIDPDGNRVIIASRSP</sequence>
<evidence type="ECO:0000313" key="2">
    <source>
        <dbReference type="EMBL" id="GID52507.1"/>
    </source>
</evidence>
<dbReference type="EMBL" id="BOMG01000020">
    <property type="protein sequence ID" value="GID52507.1"/>
    <property type="molecule type" value="Genomic_DNA"/>
</dbReference>
<keyword evidence="2" id="KW-0560">Oxidoreductase</keyword>
<proteinExistence type="predicted"/>
<name>A0ABQ3X1W4_9ACTN</name>
<dbReference type="Pfam" id="PF00903">
    <property type="entry name" value="Glyoxalase"/>
    <property type="match status" value="1"/>
</dbReference>
<dbReference type="InterPro" id="IPR004360">
    <property type="entry name" value="Glyas_Fos-R_dOase_dom"/>
</dbReference>